<reference evidence="3" key="1">
    <citation type="journal article" date="2013" name="Genetics">
        <title>The draft genome and transcriptome of Panagrellus redivivus are shaped by the harsh demands of a free-living lifestyle.</title>
        <authorList>
            <person name="Srinivasan J."/>
            <person name="Dillman A.R."/>
            <person name="Macchietto M.G."/>
            <person name="Heikkinen L."/>
            <person name="Lakso M."/>
            <person name="Fracchia K.M."/>
            <person name="Antoshechkin I."/>
            <person name="Mortazavi A."/>
            <person name="Wong G."/>
            <person name="Sternberg P.W."/>
        </authorList>
    </citation>
    <scope>NUCLEOTIDE SEQUENCE [LARGE SCALE GENOMIC DNA]</scope>
    <source>
        <strain evidence="3">MT8872</strain>
    </source>
</reference>
<evidence type="ECO:0000313" key="4">
    <source>
        <dbReference type="WBParaSite" id="Pan_g8878.t1"/>
    </source>
</evidence>
<protein>
    <submittedName>
        <fullName evidence="4">Uncharacterized protein</fullName>
    </submittedName>
</protein>
<evidence type="ECO:0000256" key="1">
    <source>
        <dbReference type="SAM" id="MobiDB-lite"/>
    </source>
</evidence>
<proteinExistence type="predicted"/>
<feature type="chain" id="PRO_5028963405" evidence="2">
    <location>
        <begin position="20"/>
        <end position="108"/>
    </location>
</feature>
<accession>A0A7E4WCI9</accession>
<keyword evidence="2" id="KW-0732">Signal</keyword>
<organism evidence="3 4">
    <name type="scientific">Panagrellus redivivus</name>
    <name type="common">Microworm</name>
    <dbReference type="NCBI Taxonomy" id="6233"/>
    <lineage>
        <taxon>Eukaryota</taxon>
        <taxon>Metazoa</taxon>
        <taxon>Ecdysozoa</taxon>
        <taxon>Nematoda</taxon>
        <taxon>Chromadorea</taxon>
        <taxon>Rhabditida</taxon>
        <taxon>Tylenchina</taxon>
        <taxon>Panagrolaimomorpha</taxon>
        <taxon>Panagrolaimoidea</taxon>
        <taxon>Panagrolaimidae</taxon>
        <taxon>Panagrellus</taxon>
    </lineage>
</organism>
<evidence type="ECO:0000313" key="3">
    <source>
        <dbReference type="Proteomes" id="UP000492821"/>
    </source>
</evidence>
<dbReference type="WBParaSite" id="Pan_g8878.t1">
    <property type="protein sequence ID" value="Pan_g8878.t1"/>
    <property type="gene ID" value="Pan_g8878"/>
</dbReference>
<feature type="region of interest" description="Disordered" evidence="1">
    <location>
        <begin position="28"/>
        <end position="79"/>
    </location>
</feature>
<feature type="signal peptide" evidence="2">
    <location>
        <begin position="1"/>
        <end position="19"/>
    </location>
</feature>
<dbReference type="AlphaFoldDB" id="A0A7E4WCI9"/>
<dbReference type="Proteomes" id="UP000492821">
    <property type="component" value="Unassembled WGS sequence"/>
</dbReference>
<evidence type="ECO:0000256" key="2">
    <source>
        <dbReference type="SAM" id="SignalP"/>
    </source>
</evidence>
<reference evidence="4" key="2">
    <citation type="submission" date="2020-10" db="UniProtKB">
        <authorList>
            <consortium name="WormBaseParasite"/>
        </authorList>
    </citation>
    <scope>IDENTIFICATION</scope>
</reference>
<keyword evidence="3" id="KW-1185">Reference proteome</keyword>
<name>A0A7E4WCI9_PANRE</name>
<sequence>MKLLVVLFSLLLILALVDCQQQQNFRRMRQRQGMRRQPLNRAGGFTGNNNNVGPVGPPRQPVPLRNANNDGMPGLRPPKGVAEQLNRAKLKDFMQLGQVLMQRRRLHA</sequence>